<evidence type="ECO:0000313" key="1">
    <source>
        <dbReference type="EMBL" id="RCN40389.1"/>
    </source>
</evidence>
<comment type="caution">
    <text evidence="1">The sequence shown here is derived from an EMBL/GenBank/DDBJ whole genome shotgun (WGS) entry which is preliminary data.</text>
</comment>
<dbReference type="AlphaFoldDB" id="A0A368GAT5"/>
<name>A0A368GAT5_ANCCA</name>
<organism evidence="1 2">
    <name type="scientific">Ancylostoma caninum</name>
    <name type="common">Dog hookworm</name>
    <dbReference type="NCBI Taxonomy" id="29170"/>
    <lineage>
        <taxon>Eukaryota</taxon>
        <taxon>Metazoa</taxon>
        <taxon>Ecdysozoa</taxon>
        <taxon>Nematoda</taxon>
        <taxon>Chromadorea</taxon>
        <taxon>Rhabditida</taxon>
        <taxon>Rhabditina</taxon>
        <taxon>Rhabditomorpha</taxon>
        <taxon>Strongyloidea</taxon>
        <taxon>Ancylostomatidae</taxon>
        <taxon>Ancylostomatinae</taxon>
        <taxon>Ancylostoma</taxon>
    </lineage>
</organism>
<protein>
    <submittedName>
        <fullName evidence="1">Uncharacterized protein</fullName>
    </submittedName>
</protein>
<gene>
    <name evidence="1" type="ORF">ANCCAN_13680</name>
</gene>
<reference evidence="1 2" key="1">
    <citation type="submission" date="2014-10" db="EMBL/GenBank/DDBJ databases">
        <title>Draft genome of the hookworm Ancylostoma caninum.</title>
        <authorList>
            <person name="Mitreva M."/>
        </authorList>
    </citation>
    <scope>NUCLEOTIDE SEQUENCE [LARGE SCALE GENOMIC DNA]</scope>
    <source>
        <strain evidence="1 2">Baltimore</strain>
    </source>
</reference>
<dbReference type="OrthoDB" id="5872979at2759"/>
<accession>A0A368GAT5</accession>
<evidence type="ECO:0000313" key="2">
    <source>
        <dbReference type="Proteomes" id="UP000252519"/>
    </source>
</evidence>
<sequence length="275" mass="30500">MLDISLCEKCGACSFQIMCDCPNSLHLGIPRLHSHAMCTFAEGTRELVKKPRHRLAVRASVPEASCSNRFSESPASSLFSAADTDLGDSSTEEFIDVEECGEVTGCSSTSAAPTEVLLSDHTKKYNRFHGKAGTAPRTQPILRYKDRTQTSTERRRLILKARDEAMAAQEIEAAKVWDTRLETLVCCFICGKREPSECTATISWYGCLNRRECGVWAHAQCTESTNSKCDICKAGMWRNENMGDFAENIVPSRCLSAPLINYQHSRKKALSEIVS</sequence>
<keyword evidence="2" id="KW-1185">Reference proteome</keyword>
<dbReference type="EMBL" id="JOJR01000287">
    <property type="protein sequence ID" value="RCN40389.1"/>
    <property type="molecule type" value="Genomic_DNA"/>
</dbReference>
<proteinExistence type="predicted"/>
<dbReference type="Proteomes" id="UP000252519">
    <property type="component" value="Unassembled WGS sequence"/>
</dbReference>